<dbReference type="Pfam" id="PF06941">
    <property type="entry name" value="NT5C"/>
    <property type="match status" value="1"/>
</dbReference>
<comment type="caution">
    <text evidence="2">The sequence shown here is derived from an EMBL/GenBank/DDBJ whole genome shotgun (WGS) entry which is preliminary data.</text>
</comment>
<dbReference type="GO" id="GO:0009223">
    <property type="term" value="P:pyrimidine deoxyribonucleotide catabolic process"/>
    <property type="evidence" value="ECO:0007669"/>
    <property type="project" value="TreeGrafter"/>
</dbReference>
<dbReference type="STRING" id="36874.HQ34_03930"/>
<organism evidence="2 3">
    <name type="scientific">Porphyromonas cangingivalis</name>
    <dbReference type="NCBI Taxonomy" id="36874"/>
    <lineage>
        <taxon>Bacteria</taxon>
        <taxon>Pseudomonadati</taxon>
        <taxon>Bacteroidota</taxon>
        <taxon>Bacteroidia</taxon>
        <taxon>Bacteroidales</taxon>
        <taxon>Porphyromonadaceae</taxon>
        <taxon>Porphyromonas</taxon>
    </lineage>
</organism>
<dbReference type="eggNOG" id="COG4502">
    <property type="taxonomic scope" value="Bacteria"/>
</dbReference>
<protein>
    <submittedName>
        <fullName evidence="2">5'-3'-deoxyribonucleotidase</fullName>
    </submittedName>
</protein>
<comment type="similarity">
    <text evidence="1">Belongs to the 5'(3')-deoxyribonucleotidase family.</text>
</comment>
<gene>
    <name evidence="2" type="ORF">HQ35_04805</name>
</gene>
<accession>A0A0A2ETF7</accession>
<dbReference type="InterPro" id="IPR036412">
    <property type="entry name" value="HAD-like_sf"/>
</dbReference>
<proteinExistence type="inferred from homology"/>
<dbReference type="InterPro" id="IPR023214">
    <property type="entry name" value="HAD_sf"/>
</dbReference>
<name>A0A0A2ETF7_PORCN</name>
<dbReference type="SFLD" id="SFLDG01145">
    <property type="entry name" value="C1.2.1"/>
    <property type="match status" value="1"/>
</dbReference>
<evidence type="ECO:0000313" key="3">
    <source>
        <dbReference type="Proteomes" id="UP000030125"/>
    </source>
</evidence>
<reference evidence="2 3" key="1">
    <citation type="submission" date="2014-08" db="EMBL/GenBank/DDBJ databases">
        <title>Porphyromonas cangingivalis strain:COT-109_OH1386 Genome sequencing.</title>
        <authorList>
            <person name="Wallis C."/>
            <person name="Deusch O."/>
            <person name="O'Flynn C."/>
            <person name="Davis I."/>
            <person name="Jospin G."/>
            <person name="Darling A.E."/>
            <person name="Coil D.A."/>
            <person name="Alexiev A."/>
            <person name="Horsfall A."/>
            <person name="Kirkwood N."/>
            <person name="Harris S."/>
            <person name="Eisen J.A."/>
        </authorList>
    </citation>
    <scope>NUCLEOTIDE SEQUENCE [LARGE SCALE GENOMIC DNA]</scope>
    <source>
        <strain evidence="3">COT-109 OH1386</strain>
    </source>
</reference>
<dbReference type="OrthoDB" id="9814831at2"/>
<dbReference type="SFLD" id="SFLDG01126">
    <property type="entry name" value="C1.2:_Nucleotidase_Like"/>
    <property type="match status" value="1"/>
</dbReference>
<dbReference type="RefSeq" id="WP_036851469.1">
    <property type="nucleotide sequence ID" value="NZ_JQJD01000033.1"/>
</dbReference>
<dbReference type="EMBL" id="JQJD01000033">
    <property type="protein sequence ID" value="KGN80952.1"/>
    <property type="molecule type" value="Genomic_DNA"/>
</dbReference>
<dbReference type="PANTHER" id="PTHR16504:SF4">
    <property type="entry name" value="5'(3')-DEOXYRIBONUCLEOTIDASE"/>
    <property type="match status" value="1"/>
</dbReference>
<dbReference type="InterPro" id="IPR010708">
    <property type="entry name" value="5'(3')-deoxyribonucleotidase"/>
</dbReference>
<evidence type="ECO:0000256" key="1">
    <source>
        <dbReference type="ARBA" id="ARBA00009589"/>
    </source>
</evidence>
<dbReference type="Proteomes" id="UP000030125">
    <property type="component" value="Unassembled WGS sequence"/>
</dbReference>
<dbReference type="Gene3D" id="3.40.50.1000">
    <property type="entry name" value="HAD superfamily/HAD-like"/>
    <property type="match status" value="1"/>
</dbReference>
<dbReference type="AlphaFoldDB" id="A0A0A2ETF7"/>
<evidence type="ECO:0000313" key="2">
    <source>
        <dbReference type="EMBL" id="KGN80952.1"/>
    </source>
</evidence>
<keyword evidence="3" id="KW-1185">Reference proteome</keyword>
<sequence length="155" mass="17646">MTAKPVLYIDMDNVLVNFQSGIDRLDQGTLQAYEGRLDEVPGIFALMEPMDGAVEAVHKLSERYDVYVLSTAPWLNPSAWCDKLKWIQHYFGKDEGSVLYKKLILSHHKNLNKGAVIIDDRTKNGVDGFDGQHIHFGTVDFPDWKSVLAFFDMRV</sequence>
<dbReference type="SUPFAM" id="SSF56784">
    <property type="entry name" value="HAD-like"/>
    <property type="match status" value="1"/>
</dbReference>
<dbReference type="GO" id="GO:0008253">
    <property type="term" value="F:5'-nucleotidase activity"/>
    <property type="evidence" value="ECO:0007669"/>
    <property type="project" value="InterPro"/>
</dbReference>
<dbReference type="SFLD" id="SFLDS00003">
    <property type="entry name" value="Haloacid_Dehalogenase"/>
    <property type="match status" value="1"/>
</dbReference>
<dbReference type="PANTHER" id="PTHR16504">
    <property type="entry name" value="5'(3')-DEOXYRIBONUCLEOTIDASE"/>
    <property type="match status" value="1"/>
</dbReference>